<sequence>MLHLEDWKMVLARIGIFATLLLSFASSAMAKDFPVGFFGPLSGPAAAYGSESLAGAQLALEEINAGYLGSDKIKLIPADDTASPGVAAQAVQRMIDIDDVVAVVGGSTSAGTAAAIEVTKEAKVPQLSPLAVDSALTLANNPWFARIAQSSTTWAERTAEWLKKDKGAKSVYLLVRNDNFGIPLADAFEKKAKEIGLELKGKIAYEPTSREFRPTLATVASAKPDYIVLWGYYTEAGLMAKQMAEMQIKFPFYVGSAIGIDQYREIAGPSAEGTYGLLYYLAGSIETDAGKKFVQKWNERYHRTPTQYEGMGYDAMYVLADAMKRAAAKGGISKQTIRDEIFNTKAFQGATGPITILSNGDAQRPLPMAELVDGKVKLDTLLK</sequence>
<dbReference type="Proteomes" id="UP000051913">
    <property type="component" value="Unassembled WGS sequence"/>
</dbReference>
<dbReference type="SUPFAM" id="SSF53822">
    <property type="entry name" value="Periplasmic binding protein-like I"/>
    <property type="match status" value="1"/>
</dbReference>
<evidence type="ECO:0000256" key="1">
    <source>
        <dbReference type="ARBA" id="ARBA00010062"/>
    </source>
</evidence>
<keyword evidence="3" id="KW-0813">Transport</keyword>
<dbReference type="InterPro" id="IPR028081">
    <property type="entry name" value="Leu-bd"/>
</dbReference>
<keyword evidence="2" id="KW-0732">Signal</keyword>
<name>A0A0R3KEH4_9BRAD</name>
<comment type="caution">
    <text evidence="5">The sequence shown here is derived from an EMBL/GenBank/DDBJ whole genome shotgun (WGS) entry which is preliminary data.</text>
</comment>
<evidence type="ECO:0000259" key="4">
    <source>
        <dbReference type="Pfam" id="PF13458"/>
    </source>
</evidence>
<dbReference type="PANTHER" id="PTHR30483:SF6">
    <property type="entry name" value="PERIPLASMIC BINDING PROTEIN OF ABC TRANSPORTER FOR NATURAL AMINO ACIDS"/>
    <property type="match status" value="1"/>
</dbReference>
<protein>
    <recommendedName>
        <fullName evidence="4">Leucine-binding protein domain-containing protein</fullName>
    </recommendedName>
</protein>
<comment type="similarity">
    <text evidence="1">Belongs to the leucine-binding protein family.</text>
</comment>
<dbReference type="AlphaFoldDB" id="A0A0R3KEH4"/>
<dbReference type="Gene3D" id="3.40.50.2300">
    <property type="match status" value="2"/>
</dbReference>
<dbReference type="InterPro" id="IPR051010">
    <property type="entry name" value="BCAA_transport"/>
</dbReference>
<accession>A0A0R3KEH4</accession>
<evidence type="ECO:0000313" key="5">
    <source>
        <dbReference type="EMBL" id="KRQ93578.1"/>
    </source>
</evidence>
<dbReference type="PANTHER" id="PTHR30483">
    <property type="entry name" value="LEUCINE-SPECIFIC-BINDING PROTEIN"/>
    <property type="match status" value="1"/>
</dbReference>
<organism evidence="5 6">
    <name type="scientific">Bradyrhizobium valentinum</name>
    <dbReference type="NCBI Taxonomy" id="1518501"/>
    <lineage>
        <taxon>Bacteria</taxon>
        <taxon>Pseudomonadati</taxon>
        <taxon>Pseudomonadota</taxon>
        <taxon>Alphaproteobacteria</taxon>
        <taxon>Hyphomicrobiales</taxon>
        <taxon>Nitrobacteraceae</taxon>
        <taxon>Bradyrhizobium</taxon>
    </lineage>
</organism>
<evidence type="ECO:0000256" key="2">
    <source>
        <dbReference type="ARBA" id="ARBA00022729"/>
    </source>
</evidence>
<reference evidence="5 6" key="1">
    <citation type="submission" date="2014-03" db="EMBL/GenBank/DDBJ databases">
        <title>Bradyrhizobium valentinum sp. nov., isolated from effective nodules of Lupinus mariae-josephae, a lupine endemic of basic-lime soils in Eastern Spain.</title>
        <authorList>
            <person name="Duran D."/>
            <person name="Rey L."/>
            <person name="Navarro A."/>
            <person name="Busquets A."/>
            <person name="Imperial J."/>
            <person name="Ruiz-Argueso T."/>
        </authorList>
    </citation>
    <scope>NUCLEOTIDE SEQUENCE [LARGE SCALE GENOMIC DNA]</scope>
    <source>
        <strain evidence="5 6">LmjM3</strain>
    </source>
</reference>
<evidence type="ECO:0000313" key="6">
    <source>
        <dbReference type="Proteomes" id="UP000051913"/>
    </source>
</evidence>
<dbReference type="InterPro" id="IPR028082">
    <property type="entry name" value="Peripla_BP_I"/>
</dbReference>
<proteinExistence type="inferred from homology"/>
<keyword evidence="6" id="KW-1185">Reference proteome</keyword>
<dbReference type="EMBL" id="LLXX01000220">
    <property type="protein sequence ID" value="KRQ93578.1"/>
    <property type="molecule type" value="Genomic_DNA"/>
</dbReference>
<evidence type="ECO:0000256" key="3">
    <source>
        <dbReference type="ARBA" id="ARBA00022970"/>
    </source>
</evidence>
<feature type="domain" description="Leucine-binding protein" evidence="4">
    <location>
        <begin position="35"/>
        <end position="374"/>
    </location>
</feature>
<gene>
    <name evidence="5" type="ORF">CP49_26105</name>
</gene>
<dbReference type="Pfam" id="PF13458">
    <property type="entry name" value="Peripla_BP_6"/>
    <property type="match status" value="1"/>
</dbReference>
<dbReference type="GO" id="GO:0006865">
    <property type="term" value="P:amino acid transport"/>
    <property type="evidence" value="ECO:0007669"/>
    <property type="project" value="UniProtKB-KW"/>
</dbReference>
<keyword evidence="3" id="KW-0029">Amino-acid transport</keyword>